<comment type="subcellular location">
    <subcellularLocation>
        <location evidence="1">Cell envelope</location>
    </subcellularLocation>
</comment>
<evidence type="ECO:0000313" key="8">
    <source>
        <dbReference type="Proteomes" id="UP000297597"/>
    </source>
</evidence>
<dbReference type="InterPro" id="IPR039424">
    <property type="entry name" value="SBP_5"/>
</dbReference>
<dbReference type="GO" id="GO:1904680">
    <property type="term" value="F:peptide transmembrane transporter activity"/>
    <property type="evidence" value="ECO:0007669"/>
    <property type="project" value="TreeGrafter"/>
</dbReference>
<sequence>MYVPLCRCYDCTVFRHGFNKSYWFRLVRVRISYYYSIRNKYRFCLDLFRRKHLFILLSSLLIAILASGCGSARNAGKETRDQLIRYNVCAEPETLDPAKANGMPEGTIILQLFDGLTRYDENQEIKPAIAESWQISTDGLIYTFKLRDAKWGNGEPIKAQDFVFSWLRVLAPETASEYAYQLFYVKGAEDYNSGKGKKEDVAIKAIDDKTLQVTLEKPTPQFLGLTAFYTLFPVYEKSVQDNDNWFTDPAKYIGNGPFKMVSWEHNQKIVLEKNPNYWDAAKVRLNKLEIYLIDSVDTGFNMFKTGQLDFQEEVPVQEITAMRESKELQIAPDTSIYFYRFNVTRKPFDDVRVRKALAMAIDRKQLTDNVLMAGEKPAFAFVPFGFKDEGGKDFRQTSGNLFEENLTEAKKLLAEAGYPEGKGFPKAAILFNTSENHMKIAEAIQQMWKKNLGIEVSLESTEWQVYMDREESGDYDIARAAWTPDYLDPMSFIDLFVTDGGNNYTGWGKAAYDALVDEANSTSDQKIRMEAMRKAEMILMDEMPVMPIYFYTNANLIKESAKKVIVPPFGVFADFKYAYVE</sequence>
<keyword evidence="5" id="KW-1133">Transmembrane helix</keyword>
<proteinExistence type="inferred from homology"/>
<reference evidence="7 8" key="1">
    <citation type="journal article" date="2018" name="Environ. Microbiol.">
        <title>Novel energy conservation strategies and behaviour of Pelotomaculum schinkii driving syntrophic propionate catabolism.</title>
        <authorList>
            <person name="Hidalgo-Ahumada C.A.P."/>
            <person name="Nobu M.K."/>
            <person name="Narihiro T."/>
            <person name="Tamaki H."/>
            <person name="Liu W.T."/>
            <person name="Kamagata Y."/>
            <person name="Stams A.J.M."/>
            <person name="Imachi H."/>
            <person name="Sousa D.Z."/>
        </authorList>
    </citation>
    <scope>NUCLEOTIDE SEQUENCE [LARGE SCALE GENOMIC DNA]</scope>
    <source>
        <strain evidence="7 8">MGP</strain>
    </source>
</reference>
<dbReference type="GO" id="GO:0015833">
    <property type="term" value="P:peptide transport"/>
    <property type="evidence" value="ECO:0007669"/>
    <property type="project" value="TreeGrafter"/>
</dbReference>
<dbReference type="EMBL" id="QFFZ01000053">
    <property type="protein sequence ID" value="TEB09286.1"/>
    <property type="molecule type" value="Genomic_DNA"/>
</dbReference>
<name>A0A4Y7RKD0_9FIRM</name>
<dbReference type="PANTHER" id="PTHR30290:SF10">
    <property type="entry name" value="PERIPLASMIC OLIGOPEPTIDE-BINDING PROTEIN-RELATED"/>
    <property type="match status" value="1"/>
</dbReference>
<comment type="similarity">
    <text evidence="2">Belongs to the bacterial solute-binding protein 5 family.</text>
</comment>
<keyword evidence="5" id="KW-0472">Membrane</keyword>
<evidence type="ECO:0000256" key="4">
    <source>
        <dbReference type="ARBA" id="ARBA00022729"/>
    </source>
</evidence>
<dbReference type="SUPFAM" id="SSF53850">
    <property type="entry name" value="Periplasmic binding protein-like II"/>
    <property type="match status" value="1"/>
</dbReference>
<dbReference type="GO" id="GO:0030288">
    <property type="term" value="C:outer membrane-bounded periplasmic space"/>
    <property type="evidence" value="ECO:0007669"/>
    <property type="project" value="UniProtKB-ARBA"/>
</dbReference>
<keyword evidence="8" id="KW-1185">Reference proteome</keyword>
<keyword evidence="4" id="KW-0732">Signal</keyword>
<dbReference type="Gene3D" id="3.40.190.10">
    <property type="entry name" value="Periplasmic binding protein-like II"/>
    <property type="match status" value="1"/>
</dbReference>
<dbReference type="PANTHER" id="PTHR30290">
    <property type="entry name" value="PERIPLASMIC BINDING COMPONENT OF ABC TRANSPORTER"/>
    <property type="match status" value="1"/>
</dbReference>
<feature type="transmembrane region" description="Helical" evidence="5">
    <location>
        <begin position="53"/>
        <end position="73"/>
    </location>
</feature>
<gene>
    <name evidence="7" type="primary">oppA</name>
    <name evidence="7" type="ORF">Pmgp_03275</name>
</gene>
<accession>A0A4Y7RKD0</accession>
<protein>
    <submittedName>
        <fullName evidence="7">Oligopeptide-binding protein OppA</fullName>
    </submittedName>
</protein>
<dbReference type="GO" id="GO:0043190">
    <property type="term" value="C:ATP-binding cassette (ABC) transporter complex"/>
    <property type="evidence" value="ECO:0007669"/>
    <property type="project" value="InterPro"/>
</dbReference>
<dbReference type="Pfam" id="PF00496">
    <property type="entry name" value="SBP_bac_5"/>
    <property type="match status" value="1"/>
</dbReference>
<dbReference type="CDD" id="cd08504">
    <property type="entry name" value="PBP2_OppA"/>
    <property type="match status" value="1"/>
</dbReference>
<dbReference type="InterPro" id="IPR030678">
    <property type="entry name" value="Peptide/Ni-bd"/>
</dbReference>
<evidence type="ECO:0000313" key="7">
    <source>
        <dbReference type="EMBL" id="TEB09286.1"/>
    </source>
</evidence>
<feature type="domain" description="Solute-binding protein family 5" evidence="6">
    <location>
        <begin position="124"/>
        <end position="503"/>
    </location>
</feature>
<evidence type="ECO:0000256" key="3">
    <source>
        <dbReference type="ARBA" id="ARBA00022448"/>
    </source>
</evidence>
<evidence type="ECO:0000256" key="1">
    <source>
        <dbReference type="ARBA" id="ARBA00004196"/>
    </source>
</evidence>
<organism evidence="7 8">
    <name type="scientific">Pelotomaculum propionicicum</name>
    <dbReference type="NCBI Taxonomy" id="258475"/>
    <lineage>
        <taxon>Bacteria</taxon>
        <taxon>Bacillati</taxon>
        <taxon>Bacillota</taxon>
        <taxon>Clostridia</taxon>
        <taxon>Eubacteriales</taxon>
        <taxon>Desulfotomaculaceae</taxon>
        <taxon>Pelotomaculum</taxon>
    </lineage>
</organism>
<comment type="caution">
    <text evidence="7">The sequence shown here is derived from an EMBL/GenBank/DDBJ whole genome shotgun (WGS) entry which is preliminary data.</text>
</comment>
<evidence type="ECO:0000256" key="2">
    <source>
        <dbReference type="ARBA" id="ARBA00005695"/>
    </source>
</evidence>
<dbReference type="PIRSF" id="PIRSF002741">
    <property type="entry name" value="MppA"/>
    <property type="match status" value="1"/>
</dbReference>
<dbReference type="FunFam" id="3.90.76.10:FF:000001">
    <property type="entry name" value="Oligopeptide ABC transporter substrate-binding protein"/>
    <property type="match status" value="1"/>
</dbReference>
<keyword evidence="5" id="KW-0812">Transmembrane</keyword>
<dbReference type="AlphaFoldDB" id="A0A4Y7RKD0"/>
<dbReference type="FunFam" id="3.10.105.10:FF:000001">
    <property type="entry name" value="Oligopeptide ABC transporter, oligopeptide-binding protein"/>
    <property type="match status" value="1"/>
</dbReference>
<dbReference type="Gene3D" id="3.10.105.10">
    <property type="entry name" value="Dipeptide-binding Protein, Domain 3"/>
    <property type="match status" value="1"/>
</dbReference>
<dbReference type="InterPro" id="IPR000914">
    <property type="entry name" value="SBP_5_dom"/>
</dbReference>
<keyword evidence="3" id="KW-0813">Transport</keyword>
<evidence type="ECO:0000259" key="6">
    <source>
        <dbReference type="Pfam" id="PF00496"/>
    </source>
</evidence>
<dbReference type="Proteomes" id="UP000297597">
    <property type="component" value="Unassembled WGS sequence"/>
</dbReference>
<dbReference type="Gene3D" id="3.90.76.10">
    <property type="entry name" value="Dipeptide-binding Protein, Domain 1"/>
    <property type="match status" value="1"/>
</dbReference>
<evidence type="ECO:0000256" key="5">
    <source>
        <dbReference type="SAM" id="Phobius"/>
    </source>
</evidence>